<organism evidence="6 7">
    <name type="scientific">Cladobotryum mycophilum</name>
    <dbReference type="NCBI Taxonomy" id="491253"/>
    <lineage>
        <taxon>Eukaryota</taxon>
        <taxon>Fungi</taxon>
        <taxon>Dikarya</taxon>
        <taxon>Ascomycota</taxon>
        <taxon>Pezizomycotina</taxon>
        <taxon>Sordariomycetes</taxon>
        <taxon>Hypocreomycetidae</taxon>
        <taxon>Hypocreales</taxon>
        <taxon>Hypocreaceae</taxon>
        <taxon>Cladobotryum</taxon>
    </lineage>
</organism>
<evidence type="ECO:0000256" key="3">
    <source>
        <dbReference type="ARBA" id="ARBA00022630"/>
    </source>
</evidence>
<proteinExistence type="inferred from homology"/>
<comment type="similarity">
    <text evidence="2">Belongs to the oxygen-dependent FAD-linked oxidoreductase family.</text>
</comment>
<dbReference type="SUPFAM" id="SSF56176">
    <property type="entry name" value="FAD-binding/transporter-associated domain-like"/>
    <property type="match status" value="1"/>
</dbReference>
<keyword evidence="5" id="KW-0560">Oxidoreductase</keyword>
<evidence type="ECO:0000256" key="5">
    <source>
        <dbReference type="ARBA" id="ARBA00023002"/>
    </source>
</evidence>
<dbReference type="InterPro" id="IPR016169">
    <property type="entry name" value="FAD-bd_PCMH_sub2"/>
</dbReference>
<keyword evidence="3" id="KW-0285">Flavoprotein</keyword>
<dbReference type="PANTHER" id="PTHR42973:SF39">
    <property type="entry name" value="FAD-BINDING PCMH-TYPE DOMAIN-CONTAINING PROTEIN"/>
    <property type="match status" value="1"/>
</dbReference>
<dbReference type="Gene3D" id="3.30.465.10">
    <property type="match status" value="2"/>
</dbReference>
<gene>
    <name evidence="6" type="ORF">PT974_08872</name>
</gene>
<sequence length="383" mass="40748">MATPFTSLNLLTSPYTIPNPSAPVQATLSRWSDTHLTHPAIHIVPNTEQDIQSAILFSKENDLHIVPACGGHGTFTPVGPRTAYLDLRNFGSIALDKGSGTEGHYTSVPNSNAVGVVGAILGGGNSSQNGVLGWMADNVLSFRLVTSSGAILEDISPSSPAGDQLALYHALCGAGHGLGIITAVTLTALPLSSLSLTDNKICLQNHQGIHSTHPPANQNDAFEPVNTHGGYKSLAAARLSALHPDSIQEAFARWLSLAESSPDALRTAAFFHNYNPSTSVANGESPQGRARFIDSREKGLSALLTAWCTDPGTQPALSSFLDDILSICRQADTTAGVAPRTFPNNMRLGHGIDQLFPEERLAELARLKKIWDSDGVFWSPYQR</sequence>
<dbReference type="PANTHER" id="PTHR42973">
    <property type="entry name" value="BINDING OXIDOREDUCTASE, PUTATIVE (AFU_ORTHOLOGUE AFUA_1G17690)-RELATED"/>
    <property type="match status" value="1"/>
</dbReference>
<comment type="cofactor">
    <cofactor evidence="1">
        <name>FAD</name>
        <dbReference type="ChEBI" id="CHEBI:57692"/>
    </cofactor>
</comment>
<dbReference type="InterPro" id="IPR050416">
    <property type="entry name" value="FAD-linked_Oxidoreductase"/>
</dbReference>
<comment type="caution">
    <text evidence="6">The sequence shown here is derived from an EMBL/GenBank/DDBJ whole genome shotgun (WGS) entry which is preliminary data.</text>
</comment>
<evidence type="ECO:0008006" key="8">
    <source>
        <dbReference type="Google" id="ProtNLM"/>
    </source>
</evidence>
<accession>A0ABR0SEK7</accession>
<dbReference type="InterPro" id="IPR036318">
    <property type="entry name" value="FAD-bd_PCMH-like_sf"/>
</dbReference>
<protein>
    <recommendedName>
        <fullName evidence="8">FAD-binding PCMH-type domain-containing protein</fullName>
    </recommendedName>
</protein>
<evidence type="ECO:0000256" key="4">
    <source>
        <dbReference type="ARBA" id="ARBA00022827"/>
    </source>
</evidence>
<dbReference type="EMBL" id="JAVFKD010000014">
    <property type="protein sequence ID" value="KAK5990603.1"/>
    <property type="molecule type" value="Genomic_DNA"/>
</dbReference>
<evidence type="ECO:0000313" key="6">
    <source>
        <dbReference type="EMBL" id="KAK5990603.1"/>
    </source>
</evidence>
<reference evidence="6 7" key="1">
    <citation type="submission" date="2024-01" db="EMBL/GenBank/DDBJ databases">
        <title>Complete genome of Cladobotryum mycophilum ATHUM6906.</title>
        <authorList>
            <person name="Christinaki A.C."/>
            <person name="Myridakis A.I."/>
            <person name="Kouvelis V.N."/>
        </authorList>
    </citation>
    <scope>NUCLEOTIDE SEQUENCE [LARGE SCALE GENOMIC DNA]</scope>
    <source>
        <strain evidence="6 7">ATHUM6906</strain>
    </source>
</reference>
<keyword evidence="7" id="KW-1185">Reference proteome</keyword>
<evidence type="ECO:0000313" key="7">
    <source>
        <dbReference type="Proteomes" id="UP001338125"/>
    </source>
</evidence>
<name>A0ABR0SEK7_9HYPO</name>
<evidence type="ECO:0000256" key="1">
    <source>
        <dbReference type="ARBA" id="ARBA00001974"/>
    </source>
</evidence>
<keyword evidence="4" id="KW-0274">FAD</keyword>
<evidence type="ECO:0000256" key="2">
    <source>
        <dbReference type="ARBA" id="ARBA00005466"/>
    </source>
</evidence>
<dbReference type="Proteomes" id="UP001338125">
    <property type="component" value="Unassembled WGS sequence"/>
</dbReference>